<dbReference type="InterPro" id="IPR041752">
    <property type="entry name" value="Coa3"/>
</dbReference>
<evidence type="ECO:0000256" key="4">
    <source>
        <dbReference type="ARBA" id="ARBA00022989"/>
    </source>
</evidence>
<dbReference type="OrthoDB" id="10018333at2759"/>
<evidence type="ECO:0000313" key="9">
    <source>
        <dbReference type="EMBL" id="CAH1397752.1"/>
    </source>
</evidence>
<dbReference type="InterPro" id="IPR018628">
    <property type="entry name" value="Coa3_CC"/>
</dbReference>
<dbReference type="EMBL" id="OV725080">
    <property type="protein sequence ID" value="CAH1397752.1"/>
    <property type="molecule type" value="Genomic_DNA"/>
</dbReference>
<name>A0A9P0MPB5_NEZVI</name>
<dbReference type="AlphaFoldDB" id="A0A9P0MPB5"/>
<gene>
    <name evidence="9" type="ORF">NEZAVI_LOCUS7532</name>
</gene>
<keyword evidence="10" id="KW-1185">Reference proteome</keyword>
<feature type="domain" description="Cytochrome c oxidase assembly factor 3 mitochondrial coiled-coil" evidence="8">
    <location>
        <begin position="33"/>
        <end position="80"/>
    </location>
</feature>
<evidence type="ECO:0000256" key="3">
    <source>
        <dbReference type="ARBA" id="ARBA00022692"/>
    </source>
</evidence>
<dbReference type="PANTHER" id="PTHR15642:SF3">
    <property type="entry name" value="CYTOCHROME C OXIDASE ASSEMBLY FACTOR 3 HOMOLOG, MITOCHONDRIAL"/>
    <property type="match status" value="1"/>
</dbReference>
<dbReference type="PANTHER" id="PTHR15642">
    <property type="entry name" value="CYTOCHROME C OXIDASE ASSEMBLY FACTOR 3, MITOCHONDRIAL"/>
    <property type="match status" value="1"/>
</dbReference>
<dbReference type="GO" id="GO:0033617">
    <property type="term" value="P:mitochondrial respiratory chain complex IV assembly"/>
    <property type="evidence" value="ECO:0007669"/>
    <property type="project" value="UniProtKB-UniRule"/>
</dbReference>
<proteinExistence type="inferred from homology"/>
<accession>A0A9P0MPB5</accession>
<comment type="function">
    <text evidence="7">Required for assembly of cytochrome c oxidase (complex IV).</text>
</comment>
<sequence>MASGDQMPKLNLEKDKVDRTVIDYIKIVEAQNRARVEKLRRIRRNNLITAFGLGVGVLSIYGYSIYSVSQEKFLDDFERPAIKN</sequence>
<evidence type="ECO:0000313" key="10">
    <source>
        <dbReference type="Proteomes" id="UP001152798"/>
    </source>
</evidence>
<comment type="subcellular location">
    <subcellularLocation>
        <location evidence="1">Mitochondrion membrane</location>
        <topology evidence="1">Single-pass membrane protein</topology>
    </subcellularLocation>
</comment>
<protein>
    <recommendedName>
        <fullName evidence="7">Cytochrome c oxidase assembly factor 3</fullName>
    </recommendedName>
</protein>
<evidence type="ECO:0000256" key="7">
    <source>
        <dbReference type="RuleBase" id="RU367056"/>
    </source>
</evidence>
<organism evidence="9 10">
    <name type="scientific">Nezara viridula</name>
    <name type="common">Southern green stink bug</name>
    <name type="synonym">Cimex viridulus</name>
    <dbReference type="NCBI Taxonomy" id="85310"/>
    <lineage>
        <taxon>Eukaryota</taxon>
        <taxon>Metazoa</taxon>
        <taxon>Ecdysozoa</taxon>
        <taxon>Arthropoda</taxon>
        <taxon>Hexapoda</taxon>
        <taxon>Insecta</taxon>
        <taxon>Pterygota</taxon>
        <taxon>Neoptera</taxon>
        <taxon>Paraneoptera</taxon>
        <taxon>Hemiptera</taxon>
        <taxon>Heteroptera</taxon>
        <taxon>Panheteroptera</taxon>
        <taxon>Pentatomomorpha</taxon>
        <taxon>Pentatomoidea</taxon>
        <taxon>Pentatomidae</taxon>
        <taxon>Pentatominae</taxon>
        <taxon>Nezara</taxon>
    </lineage>
</organism>
<dbReference type="Pfam" id="PF09813">
    <property type="entry name" value="Coa3_cc"/>
    <property type="match status" value="1"/>
</dbReference>
<evidence type="ECO:0000256" key="6">
    <source>
        <dbReference type="ARBA" id="ARBA00023136"/>
    </source>
</evidence>
<evidence type="ECO:0000256" key="5">
    <source>
        <dbReference type="ARBA" id="ARBA00023128"/>
    </source>
</evidence>
<evidence type="ECO:0000256" key="2">
    <source>
        <dbReference type="ARBA" id="ARBA00007035"/>
    </source>
</evidence>
<keyword evidence="3 7" id="KW-0812">Transmembrane</keyword>
<comment type="similarity">
    <text evidence="2 7">Belongs to the COA3 family.</text>
</comment>
<comment type="subunit">
    <text evidence="7">Component of 250-400 kDa complexes called cytochrome oxidase assembly intermediates or COA complexes.</text>
</comment>
<reference evidence="9" key="1">
    <citation type="submission" date="2022-01" db="EMBL/GenBank/DDBJ databases">
        <authorList>
            <person name="King R."/>
        </authorList>
    </citation>
    <scope>NUCLEOTIDE SEQUENCE</scope>
</reference>
<keyword evidence="4 7" id="KW-1133">Transmembrane helix</keyword>
<keyword evidence="5 7" id="KW-0496">Mitochondrion</keyword>
<keyword evidence="6 7" id="KW-0472">Membrane</keyword>
<evidence type="ECO:0000259" key="8">
    <source>
        <dbReference type="Pfam" id="PF09813"/>
    </source>
</evidence>
<dbReference type="Proteomes" id="UP001152798">
    <property type="component" value="Chromosome 4"/>
</dbReference>
<dbReference type="GO" id="GO:0005743">
    <property type="term" value="C:mitochondrial inner membrane"/>
    <property type="evidence" value="ECO:0007669"/>
    <property type="project" value="UniProtKB-UniRule"/>
</dbReference>
<keyword evidence="7" id="KW-0999">Mitochondrion inner membrane</keyword>
<feature type="transmembrane region" description="Helical" evidence="7">
    <location>
        <begin position="47"/>
        <end position="66"/>
    </location>
</feature>
<evidence type="ECO:0000256" key="1">
    <source>
        <dbReference type="ARBA" id="ARBA00004304"/>
    </source>
</evidence>